<sequence length="539" mass="55463">MTSHVDVPMADGVPVRQVADLILSFGLDLPAIPGPGRAAGPDDRRRQRRAPRSTAPHVPAPRDGSDGPRSRARHQLREDRPPAAGHPSTGHPSTGHTSSVQSAAGRPSGGRHGLREDLVRDERPVDRTVAVSPEILAKARRMAFDPSHPSARTTRARVTRPSVPAPRPAADEMWAPTPPRPARDSRAEPELTTAVRAASRARPRDHHADAGFAPDRPDATALVPAYDPGAEPTTIRPLGPPTELIGEVTRIVSGAALAHETAVRESAADETAVREITAPAPLALRSRARTARPLLLATASMASVAVVGAAAAAAMSLTGGSVTPTANTAAADLDARLAAAKPPTAPTTASEAHAGAATTTAGHGAGEAPTSRQDTTSAPITSVTDGYRDATRTVAKALPAAMRQSGAERVATQARGAAAPAVTGSGTAAGAVKVALAQIGTPYRWGGASTSGFDCSGLVVYAFKQLGISLPHSSSALSTMGTAVSKANLRPGDLVFYYTPVSHVAIYIGDGKVVNATTEGEPVQISDLDDFPMHSARRI</sequence>
<dbReference type="HOGENOM" id="CLU_505147_0_0_11"/>
<dbReference type="Pfam" id="PF00877">
    <property type="entry name" value="NLPC_P60"/>
    <property type="match status" value="1"/>
</dbReference>
<dbReference type="PANTHER" id="PTHR47359:SF3">
    <property type="entry name" value="NLP_P60 DOMAIN-CONTAINING PROTEIN-RELATED"/>
    <property type="match status" value="1"/>
</dbReference>
<dbReference type="GO" id="GO:0006508">
    <property type="term" value="P:proteolysis"/>
    <property type="evidence" value="ECO:0007669"/>
    <property type="project" value="UniProtKB-KW"/>
</dbReference>
<feature type="domain" description="NlpC/P60" evidence="6">
    <location>
        <begin position="425"/>
        <end position="539"/>
    </location>
</feature>
<name>F4CNL4_PSEUX</name>
<comment type="similarity">
    <text evidence="1">Belongs to the peptidase C40 family.</text>
</comment>
<feature type="compositionally biased region" description="Basic and acidic residues" evidence="5">
    <location>
        <begin position="63"/>
        <end position="81"/>
    </location>
</feature>
<keyword evidence="8" id="KW-1185">Reference proteome</keyword>
<evidence type="ECO:0000256" key="2">
    <source>
        <dbReference type="ARBA" id="ARBA00022670"/>
    </source>
</evidence>
<keyword evidence="3" id="KW-0378">Hydrolase</keyword>
<evidence type="ECO:0000313" key="8">
    <source>
        <dbReference type="Proteomes" id="UP000007809"/>
    </source>
</evidence>
<keyword evidence="4" id="KW-0788">Thiol protease</keyword>
<dbReference type="Proteomes" id="UP000007809">
    <property type="component" value="Chromosome"/>
</dbReference>
<dbReference type="PANTHER" id="PTHR47359">
    <property type="entry name" value="PEPTIDOGLYCAN DL-ENDOPEPTIDASE CWLO"/>
    <property type="match status" value="1"/>
</dbReference>
<dbReference type="InterPro" id="IPR038765">
    <property type="entry name" value="Papain-like_cys_pep_sf"/>
</dbReference>
<feature type="compositionally biased region" description="Polar residues" evidence="5">
    <location>
        <begin position="371"/>
        <end position="384"/>
    </location>
</feature>
<feature type="compositionally biased region" description="Low complexity" evidence="5">
    <location>
        <begin position="30"/>
        <end position="39"/>
    </location>
</feature>
<evidence type="ECO:0000313" key="7">
    <source>
        <dbReference type="EMBL" id="AEA28312.1"/>
    </source>
</evidence>
<dbReference type="AlphaFoldDB" id="F4CNL4"/>
<dbReference type="InterPro" id="IPR051794">
    <property type="entry name" value="PG_Endopeptidase_C40"/>
</dbReference>
<dbReference type="InterPro" id="IPR000064">
    <property type="entry name" value="NLP_P60_dom"/>
</dbReference>
<dbReference type="PROSITE" id="PS51935">
    <property type="entry name" value="NLPC_P60"/>
    <property type="match status" value="1"/>
</dbReference>
<evidence type="ECO:0000259" key="6">
    <source>
        <dbReference type="PROSITE" id="PS51935"/>
    </source>
</evidence>
<dbReference type="eggNOG" id="COG0791">
    <property type="taxonomic scope" value="Bacteria"/>
</dbReference>
<dbReference type="EMBL" id="CP002593">
    <property type="protein sequence ID" value="AEA28312.1"/>
    <property type="molecule type" value="Genomic_DNA"/>
</dbReference>
<evidence type="ECO:0000256" key="5">
    <source>
        <dbReference type="SAM" id="MobiDB-lite"/>
    </source>
</evidence>
<proteinExistence type="inferred from homology"/>
<gene>
    <name evidence="7" type="ordered locus">Psed_6211</name>
</gene>
<reference evidence="7 8" key="1">
    <citation type="journal article" date="2011" name="J. Bacteriol.">
        <title>Genome sequence of the 1,4-dioxane-degrading Pseudonocardia dioxanivorans strain CB1190.</title>
        <authorList>
            <person name="Sales C.M."/>
            <person name="Mahendra S."/>
            <person name="Grostern A."/>
            <person name="Parales R.E."/>
            <person name="Goodwin L.A."/>
            <person name="Woyke T."/>
            <person name="Nolan M."/>
            <person name="Lapidus A."/>
            <person name="Chertkov O."/>
            <person name="Ovchinnikova G."/>
            <person name="Sczyrba A."/>
            <person name="Alvarez-Cohen L."/>
        </authorList>
    </citation>
    <scope>NUCLEOTIDE SEQUENCE [LARGE SCALE GENOMIC DNA]</scope>
    <source>
        <strain evidence="8">ATCC 55486 / DSM 44775 / JCM 13855 / CB1190</strain>
    </source>
</reference>
<feature type="compositionally biased region" description="Basic and acidic residues" evidence="5">
    <location>
        <begin position="113"/>
        <end position="126"/>
    </location>
</feature>
<feature type="compositionally biased region" description="Low complexity" evidence="5">
    <location>
        <begin position="85"/>
        <end position="99"/>
    </location>
</feature>
<dbReference type="GO" id="GO:0008234">
    <property type="term" value="F:cysteine-type peptidase activity"/>
    <property type="evidence" value="ECO:0007669"/>
    <property type="project" value="UniProtKB-KW"/>
</dbReference>
<feature type="region of interest" description="Disordered" evidence="5">
    <location>
        <begin position="27"/>
        <end position="126"/>
    </location>
</feature>
<evidence type="ECO:0000256" key="3">
    <source>
        <dbReference type="ARBA" id="ARBA00022801"/>
    </source>
</evidence>
<dbReference type="Gene3D" id="3.90.1720.10">
    <property type="entry name" value="endopeptidase domain like (from Nostoc punctiforme)"/>
    <property type="match status" value="1"/>
</dbReference>
<evidence type="ECO:0000256" key="1">
    <source>
        <dbReference type="ARBA" id="ARBA00007074"/>
    </source>
</evidence>
<accession>F4CNL4</accession>
<dbReference type="RefSeq" id="WP_013678200.1">
    <property type="nucleotide sequence ID" value="NC_015312.1"/>
</dbReference>
<feature type="compositionally biased region" description="Low complexity" evidence="5">
    <location>
        <begin position="340"/>
        <end position="370"/>
    </location>
</feature>
<keyword evidence="2" id="KW-0645">Protease</keyword>
<dbReference type="KEGG" id="pdx:Psed_6211"/>
<dbReference type="SUPFAM" id="SSF54001">
    <property type="entry name" value="Cysteine proteinases"/>
    <property type="match status" value="1"/>
</dbReference>
<feature type="region of interest" description="Disordered" evidence="5">
    <location>
        <begin position="143"/>
        <end position="241"/>
    </location>
</feature>
<protein>
    <submittedName>
        <fullName evidence="7">NLP/P60 protein</fullName>
    </submittedName>
</protein>
<organism evidence="7 8">
    <name type="scientific">Pseudonocardia dioxanivorans (strain ATCC 55486 / DSM 44775 / JCM 13855 / CB1190)</name>
    <dbReference type="NCBI Taxonomy" id="675635"/>
    <lineage>
        <taxon>Bacteria</taxon>
        <taxon>Bacillati</taxon>
        <taxon>Actinomycetota</taxon>
        <taxon>Actinomycetes</taxon>
        <taxon>Pseudonocardiales</taxon>
        <taxon>Pseudonocardiaceae</taxon>
        <taxon>Pseudonocardia</taxon>
    </lineage>
</organism>
<evidence type="ECO:0000256" key="4">
    <source>
        <dbReference type="ARBA" id="ARBA00022807"/>
    </source>
</evidence>
<feature type="region of interest" description="Disordered" evidence="5">
    <location>
        <begin position="340"/>
        <end position="386"/>
    </location>
</feature>